<gene>
    <name evidence="1" type="ORF">VC34_14150</name>
</gene>
<dbReference type="GO" id="GO:0006629">
    <property type="term" value="P:lipid metabolic process"/>
    <property type="evidence" value="ECO:0007669"/>
    <property type="project" value="InterPro"/>
</dbReference>
<evidence type="ECO:0000313" key="2">
    <source>
        <dbReference type="Proteomes" id="UP000033500"/>
    </source>
</evidence>
<dbReference type="PATRIC" id="fig|294.131.peg.919"/>
<proteinExistence type="predicted"/>
<reference evidence="1 2" key="1">
    <citation type="submission" date="2015-03" db="EMBL/GenBank/DDBJ databases">
        <title>Comparative genomics of Pseudomonas insights into diversity of traits involved in vanlence and defense.</title>
        <authorList>
            <person name="Qin Y."/>
        </authorList>
    </citation>
    <scope>NUCLEOTIDE SEQUENCE [LARGE SCALE GENOMIC DNA]</scope>
    <source>
        <strain evidence="1 2">C3</strain>
    </source>
</reference>
<comment type="caution">
    <text evidence="1">The sequence shown here is derived from an EMBL/GenBank/DDBJ whole genome shotgun (WGS) entry which is preliminary data.</text>
</comment>
<dbReference type="InterPro" id="IPR017946">
    <property type="entry name" value="PLC-like_Pdiesterase_TIM-brl"/>
</dbReference>
<dbReference type="SUPFAM" id="SSF51695">
    <property type="entry name" value="PLC-like phosphodiesterases"/>
    <property type="match status" value="1"/>
</dbReference>
<dbReference type="PANTHER" id="PTHR13593:SF103">
    <property type="entry name" value="RE10370P"/>
    <property type="match status" value="1"/>
</dbReference>
<dbReference type="RefSeq" id="WP_046047125.1">
    <property type="nucleotide sequence ID" value="NZ_LACD01000017.1"/>
</dbReference>
<dbReference type="GO" id="GO:0008081">
    <property type="term" value="F:phosphoric diester hydrolase activity"/>
    <property type="evidence" value="ECO:0007669"/>
    <property type="project" value="InterPro"/>
</dbReference>
<dbReference type="PROSITE" id="PS50007">
    <property type="entry name" value="PIPLC_X_DOMAIN"/>
    <property type="match status" value="1"/>
</dbReference>
<protein>
    <submittedName>
        <fullName evidence="1">Phospholipase</fullName>
    </submittedName>
</protein>
<evidence type="ECO:0000313" key="1">
    <source>
        <dbReference type="EMBL" id="KJZ43127.1"/>
    </source>
</evidence>
<name>A0A0F4TI92_PSEFL</name>
<dbReference type="Gene3D" id="3.20.20.190">
    <property type="entry name" value="Phosphatidylinositol (PI) phosphodiesterase"/>
    <property type="match status" value="1"/>
</dbReference>
<dbReference type="Proteomes" id="UP000033500">
    <property type="component" value="Unassembled WGS sequence"/>
</dbReference>
<dbReference type="InterPro" id="IPR051057">
    <property type="entry name" value="PI-PLC_domain"/>
</dbReference>
<dbReference type="AlphaFoldDB" id="A0A0F4TI92"/>
<dbReference type="EMBL" id="LACD01000017">
    <property type="protein sequence ID" value="KJZ43127.1"/>
    <property type="molecule type" value="Genomic_DNA"/>
</dbReference>
<dbReference type="PANTHER" id="PTHR13593">
    <property type="match status" value="1"/>
</dbReference>
<organism evidence="1 2">
    <name type="scientific">Pseudomonas fluorescens</name>
    <dbReference type="NCBI Taxonomy" id="294"/>
    <lineage>
        <taxon>Bacteria</taxon>
        <taxon>Pseudomonadati</taxon>
        <taxon>Pseudomonadota</taxon>
        <taxon>Gammaproteobacteria</taxon>
        <taxon>Pseudomonadales</taxon>
        <taxon>Pseudomonadaceae</taxon>
        <taxon>Pseudomonas</taxon>
    </lineage>
</organism>
<dbReference type="CDD" id="cd08557">
    <property type="entry name" value="PI-PLCc_bacteria_like"/>
    <property type="match status" value="1"/>
</dbReference>
<sequence length="288" mass="32872">MTLNTATTLDKQQWMSNVLEIGRLRLTDIVWPGTHNAGMDKKAPNYDVLVGNWTTCQSDSFAWQLANGARVFDIRLGSTAGPAVPVFYFHHSGYQSHRNLDELIDAVTTFLDRNPDEFIVLDFHRLGDAAKPFDYQQFNDVLMRRLGSRLIRSLDAFNTVEQLKRASSQRRIVMAAQAKPGLDSDYFWPQIHHKWNGKVFTDTSDLQSHIQTSLVGAPYDTFLWSLPATCYSLLGGPLHIKNQINDWFHTTRDWITRCSIISTDFFDEADIVRYCWSATSMKAVSGDR</sequence>
<accession>A0A0F4TI92</accession>